<feature type="transmembrane region" description="Helical" evidence="1">
    <location>
        <begin position="187"/>
        <end position="204"/>
    </location>
</feature>
<sequence length="216" mass="24324">SESKGKKVKDNKDENGTQDKTIACLQPCRVIDFSDGPELQKSVYFSTASTCVNVGSLARWITGAGILSSGILDLLTQVELFFSRTYSSRPRSCLLGSGIRDLLIQVELFFSRTYLSRPRSCLLGSGIRDLLTQECGPCLTLKLISLQHGTFEIKGGEYEWVHKPEMDTSGTRQCGKKKSQTYMRIKLAFYILICNCFAVLLRYIKEHKFDSEEIHD</sequence>
<reference evidence="3" key="1">
    <citation type="journal article" date="2020" name="Nat. Commun.">
        <title>Genome assembly of wild tea tree DASZ reveals pedigree and selection history of tea varieties.</title>
        <authorList>
            <person name="Zhang W."/>
            <person name="Zhang Y."/>
            <person name="Qiu H."/>
            <person name="Guo Y."/>
            <person name="Wan H."/>
            <person name="Zhang X."/>
            <person name="Scossa F."/>
            <person name="Alseekh S."/>
            <person name="Zhang Q."/>
            <person name="Wang P."/>
            <person name="Xu L."/>
            <person name="Schmidt M.H."/>
            <person name="Jia X."/>
            <person name="Li D."/>
            <person name="Zhu A."/>
            <person name="Guo F."/>
            <person name="Chen W."/>
            <person name="Ni D."/>
            <person name="Usadel B."/>
            <person name="Fernie A.R."/>
            <person name="Wen W."/>
        </authorList>
    </citation>
    <scope>NUCLEOTIDE SEQUENCE [LARGE SCALE GENOMIC DNA]</scope>
    <source>
        <strain evidence="3">cv. G240</strain>
    </source>
</reference>
<protein>
    <submittedName>
        <fullName evidence="2">Uncharacterized protein</fullName>
    </submittedName>
</protein>
<gene>
    <name evidence="2" type="ORF">HYC85_018910</name>
</gene>
<dbReference type="EMBL" id="JACBKZ010000008">
    <property type="protein sequence ID" value="KAF5944833.1"/>
    <property type="molecule type" value="Genomic_DNA"/>
</dbReference>
<evidence type="ECO:0000313" key="3">
    <source>
        <dbReference type="Proteomes" id="UP000593564"/>
    </source>
</evidence>
<evidence type="ECO:0000256" key="1">
    <source>
        <dbReference type="SAM" id="Phobius"/>
    </source>
</evidence>
<accession>A0A7J7GVM0</accession>
<keyword evidence="1" id="KW-0472">Membrane</keyword>
<keyword evidence="1" id="KW-0812">Transmembrane</keyword>
<keyword evidence="3" id="KW-1185">Reference proteome</keyword>
<dbReference type="AlphaFoldDB" id="A0A7J7GVM0"/>
<name>A0A7J7GVM0_CAMSI</name>
<proteinExistence type="predicted"/>
<keyword evidence="1" id="KW-1133">Transmembrane helix</keyword>
<evidence type="ECO:0000313" key="2">
    <source>
        <dbReference type="EMBL" id="KAF5944833.1"/>
    </source>
</evidence>
<comment type="caution">
    <text evidence="2">The sequence shown here is derived from an EMBL/GenBank/DDBJ whole genome shotgun (WGS) entry which is preliminary data.</text>
</comment>
<reference evidence="2 3" key="2">
    <citation type="submission" date="2020-07" db="EMBL/GenBank/DDBJ databases">
        <title>Genome assembly of wild tea tree DASZ reveals pedigree and selection history of tea varieties.</title>
        <authorList>
            <person name="Zhang W."/>
        </authorList>
    </citation>
    <scope>NUCLEOTIDE SEQUENCE [LARGE SCALE GENOMIC DNA]</scope>
    <source>
        <strain evidence="3">cv. G240</strain>
        <tissue evidence="2">Leaf</tissue>
    </source>
</reference>
<dbReference type="Proteomes" id="UP000593564">
    <property type="component" value="Unassembled WGS sequence"/>
</dbReference>
<organism evidence="2 3">
    <name type="scientific">Camellia sinensis</name>
    <name type="common">Tea plant</name>
    <name type="synonym">Thea sinensis</name>
    <dbReference type="NCBI Taxonomy" id="4442"/>
    <lineage>
        <taxon>Eukaryota</taxon>
        <taxon>Viridiplantae</taxon>
        <taxon>Streptophyta</taxon>
        <taxon>Embryophyta</taxon>
        <taxon>Tracheophyta</taxon>
        <taxon>Spermatophyta</taxon>
        <taxon>Magnoliopsida</taxon>
        <taxon>eudicotyledons</taxon>
        <taxon>Gunneridae</taxon>
        <taxon>Pentapetalae</taxon>
        <taxon>asterids</taxon>
        <taxon>Ericales</taxon>
        <taxon>Theaceae</taxon>
        <taxon>Camellia</taxon>
    </lineage>
</organism>
<feature type="non-terminal residue" evidence="2">
    <location>
        <position position="216"/>
    </location>
</feature>